<evidence type="ECO:0000256" key="6">
    <source>
        <dbReference type="ARBA" id="ARBA00023242"/>
    </source>
</evidence>
<feature type="region of interest" description="Disordered" evidence="10">
    <location>
        <begin position="565"/>
        <end position="732"/>
    </location>
</feature>
<dbReference type="InterPro" id="IPR001487">
    <property type="entry name" value="Bromodomain"/>
</dbReference>
<keyword evidence="9" id="KW-0175">Coiled coil</keyword>
<dbReference type="GO" id="GO:0006325">
    <property type="term" value="P:chromatin organization"/>
    <property type="evidence" value="ECO:0007669"/>
    <property type="project" value="UniProtKB-ARBA"/>
</dbReference>
<dbReference type="InterPro" id="IPR036427">
    <property type="entry name" value="Bromodomain-like_sf"/>
</dbReference>
<dbReference type="FunCoup" id="C5DIQ1">
    <property type="interactions" value="581"/>
</dbReference>
<reference evidence="12 13" key="1">
    <citation type="journal article" date="2009" name="Genome Res.">
        <title>Comparative genomics of protoploid Saccharomycetaceae.</title>
        <authorList>
            <consortium name="The Genolevures Consortium"/>
            <person name="Souciet J.-L."/>
            <person name="Dujon B."/>
            <person name="Gaillardin C."/>
            <person name="Johnston M."/>
            <person name="Baret P.V."/>
            <person name="Cliften P."/>
            <person name="Sherman D.J."/>
            <person name="Weissenbach J."/>
            <person name="Westhof E."/>
            <person name="Wincker P."/>
            <person name="Jubin C."/>
            <person name="Poulain J."/>
            <person name="Barbe V."/>
            <person name="Segurens B."/>
            <person name="Artiguenave F."/>
            <person name="Anthouard V."/>
            <person name="Vacherie B."/>
            <person name="Val M.-E."/>
            <person name="Fulton R.S."/>
            <person name="Minx P."/>
            <person name="Wilson R."/>
            <person name="Durrens P."/>
            <person name="Jean G."/>
            <person name="Marck C."/>
            <person name="Martin T."/>
            <person name="Nikolski M."/>
            <person name="Rolland T."/>
            <person name="Seret M.-L."/>
            <person name="Casaregola S."/>
            <person name="Despons L."/>
            <person name="Fairhead C."/>
            <person name="Fischer G."/>
            <person name="Lafontaine I."/>
            <person name="Leh V."/>
            <person name="Lemaire M."/>
            <person name="de Montigny J."/>
            <person name="Neuveglise C."/>
            <person name="Thierry A."/>
            <person name="Blanc-Lenfle I."/>
            <person name="Bleykasten C."/>
            <person name="Diffels J."/>
            <person name="Fritsch E."/>
            <person name="Frangeul L."/>
            <person name="Goeffon A."/>
            <person name="Jauniaux N."/>
            <person name="Kachouri-Lafond R."/>
            <person name="Payen C."/>
            <person name="Potier S."/>
            <person name="Pribylova L."/>
            <person name="Ozanne C."/>
            <person name="Richard G.-F."/>
            <person name="Sacerdot C."/>
            <person name="Straub M.-L."/>
            <person name="Talla E."/>
        </authorList>
    </citation>
    <scope>NUCLEOTIDE SEQUENCE [LARGE SCALE GENOMIC DNA]</scope>
    <source>
        <strain evidence="13">ATCC 56472 / CBS 6340 / NRRL Y-8284</strain>
    </source>
</reference>
<dbReference type="GO" id="GO:0000124">
    <property type="term" value="C:SAGA complex"/>
    <property type="evidence" value="ECO:0007669"/>
    <property type="project" value="InterPro"/>
</dbReference>
<dbReference type="EMBL" id="CU928169">
    <property type="protein sequence ID" value="CAR23662.1"/>
    <property type="molecule type" value="Genomic_DNA"/>
</dbReference>
<dbReference type="PRINTS" id="PR00503">
    <property type="entry name" value="BROMODOMAIN"/>
</dbReference>
<feature type="compositionally biased region" description="Polar residues" evidence="10">
    <location>
        <begin position="275"/>
        <end position="286"/>
    </location>
</feature>
<dbReference type="GO" id="GO:0006357">
    <property type="term" value="P:regulation of transcription by RNA polymerase II"/>
    <property type="evidence" value="ECO:0007669"/>
    <property type="project" value="UniProtKB-ARBA"/>
</dbReference>
<name>C5DIQ1_LACTC</name>
<dbReference type="CDD" id="cd05510">
    <property type="entry name" value="Bromo_SPT7_like"/>
    <property type="match status" value="1"/>
</dbReference>
<dbReference type="PANTHER" id="PTHR47343">
    <property type="entry name" value="TRANSCRIPTIONAL ACTIVATOR SPT7"/>
    <property type="match status" value="1"/>
</dbReference>
<dbReference type="PROSITE" id="PS50014">
    <property type="entry name" value="BROMODOMAIN_2"/>
    <property type="match status" value="1"/>
</dbReference>
<dbReference type="RefSeq" id="XP_002554099.1">
    <property type="nucleotide sequence ID" value="XM_002554053.1"/>
</dbReference>
<feature type="compositionally biased region" description="Basic and acidic residues" evidence="10">
    <location>
        <begin position="600"/>
        <end position="610"/>
    </location>
</feature>
<sequence length="1333" mass="150483">MGLLEPLSNYQKTEPKVLLHYADQLFQSNTFHQYLTPPQLIVLNKVLTIQDPSHKEKVWMELINSNVSLDVVKKVEPVLEEALTNSGSAEAASPSVHSDGPNRKQDRSQDQNLNIAGNETKNTSAANPNNSNEDQSASPTDGVPQETNSLQDGVFGNQNDEQNGDTVKKEADPLMEPDFSEVDLENLQQQMSGTEFIGNLSLKLRYVLWESAIEPLCDAEQGNKNVDLPFSQAVSLDAEEPLSKPEASSHLDSRNKEEDDDYDDEDDGEQENVDETPNNDTKSDPSSAEAVYDQFGRLILVLDISKDTLSALGVNDTQAIIENFNKIYHNFENDRETLMKRLKLEESDKLLEPSKKRRHHELSESVDKEGDNSSDDEEAVKKVKPQDVHMSAISVNLGSANLSLKHLLASIQENKTKLDISDYELRHLIMDVRKNRSKWASDDKIGQEELYDACEKVVLELRNYTEHSTAFLNKVSKREAPNYYQVIKKPMDLNTVLKKLKTFQYNSKQEFVDDVLLIWKNCLTYNSDPKHFLRTHAIAMQKKSLSLIPLIPDITIRDRSEVEKELEDIDKENGKDGDVEEEEASGTGRKGGNVRGLKHAPGEKSAKTTDHMSGLKSQGSSEATTGKGLKGQKATSSKDDALNEELESQRDVNMDAQSSDETTHQNNGKTSLLDDASQQNAPSKGVKIEEDNLEKVDNEEEATKDREDEDEEEEDEEDEDGESNMYLVEKDDDKDDLELSTWKSCTATVRADLCIKRANLFQGHCLNNKAPAILRNPSKMKEFDQFVKEYKEQQEAELQRRKLEQESIMKNGFGTVMKQEDDENVASQQQQQQSNMSSENDVDKQSTEIEIDDANFLTEYNVANSVPAIAYKGIDEVVVDEEESMLVESVLATGNMQHSDFLANREKGLNPKINGNIQLIQEIRHICHKIALIRMLQNPQNPSQQIKNSTNNANNQIWDTHKYKFTCIDDELDLDPVSRLPTRNQKHDKKLMWRLMHKNVSKIAMSNGFESTQPVATNMLTEIAGEYLSNIIKTIKIHHESTSLNPKSSYEILQMALLENGINKPDDLYSYIEAEFVKKNNKLRDIKFKLNNFLKDLLRPTLQDLSERNFEDESQSFMTGDFSSEITGEDFFGFKDLGLDREFGVLSNSVPLQLLTFQFQGKGSEAKVQDKKIQPEEFNDVVYSDVATSSIKEGKYWKTLQPLLEKALNRFKVQSLKNNKQSPHESVSPKAEQDLFEVLPEDDEMPSKSKSSGKPRLPPTGKINTNYKKKPVADAFFAPDLPPSQVAIKTEKPDQPNSEPLVDSMDSRRLSAANSVDNTSPETFTLSLPKVSD</sequence>
<proteinExistence type="predicted"/>
<dbReference type="Gene3D" id="1.20.920.10">
    <property type="entry name" value="Bromodomain-like"/>
    <property type="match status" value="1"/>
</dbReference>
<feature type="compositionally biased region" description="Basic and acidic residues" evidence="10">
    <location>
        <begin position="100"/>
        <end position="109"/>
    </location>
</feature>
<gene>
    <name evidence="12" type="ordered locus">KLTH0E14256g</name>
</gene>
<feature type="compositionally biased region" description="Acidic residues" evidence="10">
    <location>
        <begin position="707"/>
        <end position="722"/>
    </location>
</feature>
<feature type="region of interest" description="Disordered" evidence="10">
    <location>
        <begin position="237"/>
        <end position="288"/>
    </location>
</feature>
<dbReference type="OrthoDB" id="21449at2759"/>
<feature type="region of interest" description="Disordered" evidence="10">
    <location>
        <begin position="353"/>
        <end position="383"/>
    </location>
</feature>
<feature type="region of interest" description="Disordered" evidence="10">
    <location>
        <begin position="820"/>
        <end position="846"/>
    </location>
</feature>
<dbReference type="HOGENOM" id="CLU_006198_0_1_1"/>
<accession>C5DIQ1</accession>
<feature type="coiled-coil region" evidence="9">
    <location>
        <begin position="321"/>
        <end position="348"/>
    </location>
</feature>
<dbReference type="OMA" id="RHICHKI"/>
<dbReference type="KEGG" id="lth:KLTH0E14256g"/>
<feature type="compositionally biased region" description="Basic and acidic residues" evidence="10">
    <location>
        <begin position="241"/>
        <end position="257"/>
    </location>
</feature>
<evidence type="ECO:0000256" key="1">
    <source>
        <dbReference type="ARBA" id="ARBA00004123"/>
    </source>
</evidence>
<feature type="region of interest" description="Disordered" evidence="10">
    <location>
        <begin position="84"/>
        <end position="168"/>
    </location>
</feature>
<feature type="compositionally biased region" description="Acidic residues" evidence="10">
    <location>
        <begin position="258"/>
        <end position="274"/>
    </location>
</feature>
<dbReference type="GO" id="GO:0046695">
    <property type="term" value="C:SLIK (SAGA-like) complex"/>
    <property type="evidence" value="ECO:0007669"/>
    <property type="project" value="InterPro"/>
</dbReference>
<feature type="region of interest" description="Disordered" evidence="10">
    <location>
        <begin position="1241"/>
        <end position="1333"/>
    </location>
</feature>
<feature type="compositionally biased region" description="Polar residues" evidence="10">
    <location>
        <begin position="110"/>
        <end position="165"/>
    </location>
</feature>
<evidence type="ECO:0000256" key="9">
    <source>
        <dbReference type="SAM" id="Coils"/>
    </source>
</evidence>
<dbReference type="PROSITE" id="PS00633">
    <property type="entry name" value="BROMODOMAIN_1"/>
    <property type="match status" value="1"/>
</dbReference>
<dbReference type="Gene3D" id="1.10.20.10">
    <property type="entry name" value="Histone, subunit A"/>
    <property type="match status" value="1"/>
</dbReference>
<evidence type="ECO:0000313" key="12">
    <source>
        <dbReference type="EMBL" id="CAR23662.1"/>
    </source>
</evidence>
<feature type="compositionally biased region" description="Basic and acidic residues" evidence="10">
    <location>
        <begin position="636"/>
        <end position="653"/>
    </location>
</feature>
<feature type="domain" description="Bromo" evidence="11">
    <location>
        <begin position="463"/>
        <end position="533"/>
    </location>
</feature>
<dbReference type="eggNOG" id="KOG1472">
    <property type="taxonomic scope" value="Eukaryota"/>
</dbReference>
<dbReference type="SMART" id="SM00297">
    <property type="entry name" value="BROMO"/>
    <property type="match status" value="1"/>
</dbReference>
<keyword evidence="5" id="KW-0804">Transcription</keyword>
<dbReference type="FunFam" id="1.20.920.10:FF:000032">
    <property type="entry name" value="Transcriptional activator spt7"/>
    <property type="match status" value="1"/>
</dbReference>
<dbReference type="Pfam" id="PF00439">
    <property type="entry name" value="Bromodomain"/>
    <property type="match status" value="1"/>
</dbReference>
<dbReference type="InterPro" id="IPR018359">
    <property type="entry name" value="Bromodomain_CS"/>
</dbReference>
<dbReference type="CDD" id="cd22927">
    <property type="entry name" value="HFD_SPT7"/>
    <property type="match status" value="1"/>
</dbReference>
<feature type="compositionally biased region" description="Polar residues" evidence="10">
    <location>
        <begin position="655"/>
        <end position="682"/>
    </location>
</feature>
<feature type="compositionally biased region" description="Basic and acidic residues" evidence="10">
    <location>
        <begin position="361"/>
        <end position="371"/>
    </location>
</feature>
<evidence type="ECO:0000256" key="8">
    <source>
        <dbReference type="PROSITE-ProRule" id="PRU00035"/>
    </source>
</evidence>
<keyword evidence="2" id="KW-0597">Phosphoprotein</keyword>
<dbReference type="SUPFAM" id="SSF47370">
    <property type="entry name" value="Bromodomain"/>
    <property type="match status" value="1"/>
</dbReference>
<evidence type="ECO:0000256" key="5">
    <source>
        <dbReference type="ARBA" id="ARBA00023163"/>
    </source>
</evidence>
<feature type="compositionally biased region" description="Basic and acidic residues" evidence="10">
    <location>
        <begin position="686"/>
        <end position="706"/>
    </location>
</feature>
<keyword evidence="3" id="KW-0805">Transcription regulation</keyword>
<comment type="subcellular location">
    <subcellularLocation>
        <location evidence="1">Nucleus</location>
    </subcellularLocation>
</comment>
<dbReference type="GO" id="GO:0005198">
    <property type="term" value="F:structural molecule activity"/>
    <property type="evidence" value="ECO:0007669"/>
    <property type="project" value="TreeGrafter"/>
</dbReference>
<evidence type="ECO:0000256" key="3">
    <source>
        <dbReference type="ARBA" id="ARBA00023015"/>
    </source>
</evidence>
<evidence type="ECO:0000256" key="4">
    <source>
        <dbReference type="ARBA" id="ARBA00023117"/>
    </source>
</evidence>
<evidence type="ECO:0000313" key="13">
    <source>
        <dbReference type="Proteomes" id="UP000002036"/>
    </source>
</evidence>
<keyword evidence="13" id="KW-1185">Reference proteome</keyword>
<keyword evidence="6" id="KW-0539">Nucleus</keyword>
<feature type="compositionally biased region" description="Polar residues" evidence="10">
    <location>
        <begin position="1312"/>
        <end position="1326"/>
    </location>
</feature>
<dbReference type="InParanoid" id="C5DIQ1"/>
<dbReference type="InterPro" id="IPR009072">
    <property type="entry name" value="Histone-fold"/>
</dbReference>
<dbReference type="GeneID" id="8292268"/>
<evidence type="ECO:0000259" key="11">
    <source>
        <dbReference type="PROSITE" id="PS50014"/>
    </source>
</evidence>
<dbReference type="GO" id="GO:0005634">
    <property type="term" value="C:nucleus"/>
    <property type="evidence" value="ECO:0007669"/>
    <property type="project" value="UniProtKB-SubCell"/>
</dbReference>
<organism evidence="12 13">
    <name type="scientific">Lachancea thermotolerans (strain ATCC 56472 / CBS 6340 / NRRL Y-8284)</name>
    <name type="common">Yeast</name>
    <name type="synonym">Kluyveromyces thermotolerans</name>
    <dbReference type="NCBI Taxonomy" id="559295"/>
    <lineage>
        <taxon>Eukaryota</taxon>
        <taxon>Fungi</taxon>
        <taxon>Dikarya</taxon>
        <taxon>Ascomycota</taxon>
        <taxon>Saccharomycotina</taxon>
        <taxon>Saccharomycetes</taxon>
        <taxon>Saccharomycetales</taxon>
        <taxon>Saccharomycetaceae</taxon>
        <taxon>Lachancea</taxon>
    </lineage>
</organism>
<evidence type="ECO:0000256" key="2">
    <source>
        <dbReference type="ARBA" id="ARBA00022553"/>
    </source>
</evidence>
<dbReference type="Proteomes" id="UP000002036">
    <property type="component" value="Chromosome E"/>
</dbReference>
<dbReference type="InterPro" id="IPR037782">
    <property type="entry name" value="Spt7"/>
</dbReference>
<dbReference type="GO" id="GO:0046982">
    <property type="term" value="F:protein heterodimerization activity"/>
    <property type="evidence" value="ECO:0007669"/>
    <property type="project" value="InterPro"/>
</dbReference>
<evidence type="ECO:0000256" key="10">
    <source>
        <dbReference type="SAM" id="MobiDB-lite"/>
    </source>
</evidence>
<feature type="compositionally biased region" description="Polar residues" evidence="10">
    <location>
        <begin position="615"/>
        <end position="624"/>
    </location>
</feature>
<protein>
    <recommendedName>
        <fullName evidence="7">SAGA complex subunit Spt7</fullName>
    </recommendedName>
</protein>
<evidence type="ECO:0000256" key="7">
    <source>
        <dbReference type="ARBA" id="ARBA00093633"/>
    </source>
</evidence>
<dbReference type="STRING" id="559295.C5DIQ1"/>
<dbReference type="PANTHER" id="PTHR47343:SF1">
    <property type="entry name" value="TRANSCRIPTIONAL ACTIVATOR SPT7"/>
    <property type="match status" value="1"/>
</dbReference>
<keyword evidence="4 8" id="KW-0103">Bromodomain</keyword>